<evidence type="ECO:0000313" key="1">
    <source>
        <dbReference type="EMBL" id="CTQ75396.1"/>
    </source>
</evidence>
<dbReference type="OrthoDB" id="7679342at2"/>
<organism evidence="1 2">
    <name type="scientific">Roseibium alexandrii</name>
    <dbReference type="NCBI Taxonomy" id="388408"/>
    <lineage>
        <taxon>Bacteria</taxon>
        <taxon>Pseudomonadati</taxon>
        <taxon>Pseudomonadota</taxon>
        <taxon>Alphaproteobacteria</taxon>
        <taxon>Hyphomicrobiales</taxon>
        <taxon>Stappiaceae</taxon>
        <taxon>Roseibium</taxon>
    </lineage>
</organism>
<protein>
    <submittedName>
        <fullName evidence="1">Uncharacterized protein</fullName>
    </submittedName>
</protein>
<proteinExistence type="predicted"/>
<dbReference type="RefSeq" id="WP_055673505.1">
    <property type="nucleotide sequence ID" value="NZ_CXWD01000021.1"/>
</dbReference>
<dbReference type="AlphaFoldDB" id="A0A0M7ALU4"/>
<keyword evidence="2" id="KW-1185">Reference proteome</keyword>
<evidence type="ECO:0000313" key="2">
    <source>
        <dbReference type="Proteomes" id="UP000053235"/>
    </source>
</evidence>
<dbReference type="EMBL" id="CXWD01000021">
    <property type="protein sequence ID" value="CTQ75396.1"/>
    <property type="molecule type" value="Genomic_DNA"/>
</dbReference>
<dbReference type="STRING" id="388408.LAX5112_04212"/>
<sequence length="67" mass="7294">MTEQPNGKVTIDGREFAVSDLSQDALNQLSSMTVVDRKIGELQQQIAIYQTARNAYAQALAAALPKD</sequence>
<name>A0A0M7ALU4_9HYPH</name>
<reference evidence="2" key="1">
    <citation type="submission" date="2015-07" db="EMBL/GenBank/DDBJ databases">
        <authorList>
            <person name="Rodrigo-Torres Lidia"/>
            <person name="Arahal R.David."/>
        </authorList>
    </citation>
    <scope>NUCLEOTIDE SEQUENCE [LARGE SCALE GENOMIC DNA]</scope>
    <source>
        <strain evidence="2">CECT 5112</strain>
    </source>
</reference>
<gene>
    <name evidence="1" type="ORF">LAX5112_04212</name>
</gene>
<dbReference type="Proteomes" id="UP000053235">
    <property type="component" value="Unassembled WGS sequence"/>
</dbReference>
<accession>A0A0M7ALU4</accession>